<dbReference type="EMBL" id="JAUSRF010000001">
    <property type="protein sequence ID" value="MDP9835576.1"/>
    <property type="molecule type" value="Genomic_DNA"/>
</dbReference>
<comment type="caution">
    <text evidence="1">The sequence shown here is derived from an EMBL/GenBank/DDBJ whole genome shotgun (WGS) entry which is preliminary data.</text>
</comment>
<dbReference type="SUPFAM" id="SSF52833">
    <property type="entry name" value="Thioredoxin-like"/>
    <property type="match status" value="1"/>
</dbReference>
<accession>A0ABT9PMA9</accession>
<gene>
    <name evidence="1" type="ORF">J2T09_000317</name>
</gene>
<dbReference type="Pfam" id="PF05988">
    <property type="entry name" value="DUF899"/>
    <property type="match status" value="1"/>
</dbReference>
<sequence length="256" mass="29176">MMDATVSAKTEPENSVVSREAWRDARLKLLELEKEETRLRDKVRAARQALPWVKVDKDYTFDTQTGAKSLHDLFEGRSQLLVYHFMLGPDWDEGCIGCSFFCDHIEGALPHLNNHDVTWVAVSRAPLSKIEAYRHRMDWNFPWVSSFGSDFNYDYDVSFSAEDQASGSVEYNYRKVPADQIADEEHGMSSFYRNAEGEIFHTYSTYARGGEEVCGTLMLLDRAPLGRNETSTMSFLKRHDEYDQKPGAAAASSCCH</sequence>
<dbReference type="Proteomes" id="UP001241472">
    <property type="component" value="Unassembled WGS sequence"/>
</dbReference>
<proteinExistence type="predicted"/>
<keyword evidence="2" id="KW-1185">Reference proteome</keyword>
<reference evidence="1 2" key="1">
    <citation type="submission" date="2023-07" db="EMBL/GenBank/DDBJ databases">
        <title>Sorghum-associated microbial communities from plants grown in Nebraska, USA.</title>
        <authorList>
            <person name="Schachtman D."/>
        </authorList>
    </citation>
    <scope>NUCLEOTIDE SEQUENCE [LARGE SCALE GENOMIC DNA]</scope>
    <source>
        <strain evidence="1 2">DS1307</strain>
    </source>
</reference>
<evidence type="ECO:0000313" key="2">
    <source>
        <dbReference type="Proteomes" id="UP001241472"/>
    </source>
</evidence>
<protein>
    <submittedName>
        <fullName evidence="1">Dithiol-disulfide oxidoreductase (DUF899 family)</fullName>
    </submittedName>
</protein>
<dbReference type="InterPro" id="IPR010296">
    <property type="entry name" value="DUF899_thioredox"/>
</dbReference>
<dbReference type="InterPro" id="IPR036249">
    <property type="entry name" value="Thioredoxin-like_sf"/>
</dbReference>
<name>A0ABT9PMA9_9HYPH</name>
<organism evidence="1 2">
    <name type="scientific">Neorhizobium huautlense</name>
    <dbReference type="NCBI Taxonomy" id="67774"/>
    <lineage>
        <taxon>Bacteria</taxon>
        <taxon>Pseudomonadati</taxon>
        <taxon>Pseudomonadota</taxon>
        <taxon>Alphaproteobacteria</taxon>
        <taxon>Hyphomicrobiales</taxon>
        <taxon>Rhizobiaceae</taxon>
        <taxon>Rhizobium/Agrobacterium group</taxon>
        <taxon>Neorhizobium</taxon>
    </lineage>
</organism>
<evidence type="ECO:0000313" key="1">
    <source>
        <dbReference type="EMBL" id="MDP9835576.1"/>
    </source>
</evidence>